<evidence type="ECO:0000259" key="6">
    <source>
        <dbReference type="PROSITE" id="PS51085"/>
    </source>
</evidence>
<keyword evidence="4" id="KW-0408">Iron</keyword>
<dbReference type="GO" id="GO:0046872">
    <property type="term" value="F:metal ion binding"/>
    <property type="evidence" value="ECO:0007669"/>
    <property type="project" value="UniProtKB-KW"/>
</dbReference>
<dbReference type="EMBL" id="VSSQ01140586">
    <property type="protein sequence ID" value="MPN62494.1"/>
    <property type="molecule type" value="Genomic_DNA"/>
</dbReference>
<proteinExistence type="predicted"/>
<accession>A0A645JQG7</accession>
<comment type="caution">
    <text evidence="7">The sequence shown here is derived from an EMBL/GenBank/DDBJ whole genome shotgun (WGS) entry which is preliminary data.</text>
</comment>
<dbReference type="EC" id="1.17.1.5" evidence="7"/>
<evidence type="ECO:0000256" key="4">
    <source>
        <dbReference type="ARBA" id="ARBA00023004"/>
    </source>
</evidence>
<dbReference type="InterPro" id="IPR001041">
    <property type="entry name" value="2Fe-2S_ferredoxin-type"/>
</dbReference>
<dbReference type="CDD" id="cd00207">
    <property type="entry name" value="fer2"/>
    <property type="match status" value="1"/>
</dbReference>
<dbReference type="PANTHER" id="PTHR44379:SF8">
    <property type="entry name" value="XANTHINE DEHYDROGENASE IRON-SULFUR-BINDING SUBUNIT XDHC-RELATED"/>
    <property type="match status" value="1"/>
</dbReference>
<dbReference type="Pfam" id="PF01799">
    <property type="entry name" value="Fer2_2"/>
    <property type="match status" value="1"/>
</dbReference>
<dbReference type="GO" id="GO:0050138">
    <property type="term" value="F:nicotinate dehydrogenase activity"/>
    <property type="evidence" value="ECO:0007669"/>
    <property type="project" value="UniProtKB-EC"/>
</dbReference>
<evidence type="ECO:0000256" key="2">
    <source>
        <dbReference type="ARBA" id="ARBA00022723"/>
    </source>
</evidence>
<dbReference type="InterPro" id="IPR002888">
    <property type="entry name" value="2Fe-2S-bd"/>
</dbReference>
<dbReference type="InterPro" id="IPR036010">
    <property type="entry name" value="2Fe-2S_ferredoxin-like_sf"/>
</dbReference>
<evidence type="ECO:0000313" key="7">
    <source>
        <dbReference type="EMBL" id="MPN62494.1"/>
    </source>
</evidence>
<dbReference type="SUPFAM" id="SSF47741">
    <property type="entry name" value="CO dehydrogenase ISP C-domain like"/>
    <property type="match status" value="1"/>
</dbReference>
<sequence>MPPDEFLADSLRRHGYTSVKASCHDGACGSCTVLVDGRPMLSCEYPAPRAEGREITTIEGVREEAEKFSDCMVRYGGEGCGYCAPGFVMLVIALKRELKNPTLEEIRAYLAGNLCRCTGYMTRNEAVADYLSMD</sequence>
<dbReference type="Gene3D" id="3.10.20.30">
    <property type="match status" value="1"/>
</dbReference>
<dbReference type="InterPro" id="IPR006058">
    <property type="entry name" value="2Fe2S_fd_BS"/>
</dbReference>
<keyword evidence="1" id="KW-0001">2Fe-2S</keyword>
<organism evidence="7">
    <name type="scientific">bioreactor metagenome</name>
    <dbReference type="NCBI Taxonomy" id="1076179"/>
    <lineage>
        <taxon>unclassified sequences</taxon>
        <taxon>metagenomes</taxon>
        <taxon>ecological metagenomes</taxon>
    </lineage>
</organism>
<keyword evidence="2" id="KW-0479">Metal-binding</keyword>
<dbReference type="InterPro" id="IPR012675">
    <property type="entry name" value="Beta-grasp_dom_sf"/>
</dbReference>
<dbReference type="GO" id="GO:0051537">
    <property type="term" value="F:2 iron, 2 sulfur cluster binding"/>
    <property type="evidence" value="ECO:0007669"/>
    <property type="project" value="UniProtKB-KW"/>
</dbReference>
<dbReference type="InterPro" id="IPR036884">
    <property type="entry name" value="2Fe-2S-bd_dom_sf"/>
</dbReference>
<evidence type="ECO:0000256" key="1">
    <source>
        <dbReference type="ARBA" id="ARBA00022714"/>
    </source>
</evidence>
<evidence type="ECO:0000256" key="3">
    <source>
        <dbReference type="ARBA" id="ARBA00023002"/>
    </source>
</evidence>
<dbReference type="AlphaFoldDB" id="A0A645JQG7"/>
<dbReference type="Gene3D" id="1.10.150.120">
    <property type="entry name" value="[2Fe-2S]-binding domain"/>
    <property type="match status" value="1"/>
</dbReference>
<dbReference type="InterPro" id="IPR051452">
    <property type="entry name" value="Diverse_Oxidoreductases"/>
</dbReference>
<gene>
    <name evidence="7" type="primary">ndhS_22</name>
    <name evidence="7" type="ORF">SDC9_210243</name>
</gene>
<protein>
    <submittedName>
        <fullName evidence="7">Nicotinate dehydrogenase small FeS subunit</fullName>
        <ecNumber evidence="7">1.17.1.5</ecNumber>
    </submittedName>
</protein>
<feature type="domain" description="2Fe-2S ferredoxin-type" evidence="6">
    <location>
        <begin position="1"/>
        <end position="61"/>
    </location>
</feature>
<reference evidence="7" key="1">
    <citation type="submission" date="2019-08" db="EMBL/GenBank/DDBJ databases">
        <authorList>
            <person name="Kucharzyk K."/>
            <person name="Murdoch R.W."/>
            <person name="Higgins S."/>
            <person name="Loffler F."/>
        </authorList>
    </citation>
    <scope>NUCLEOTIDE SEQUENCE</scope>
</reference>
<dbReference type="Pfam" id="PF00111">
    <property type="entry name" value="Fer2"/>
    <property type="match status" value="1"/>
</dbReference>
<dbReference type="SUPFAM" id="SSF54292">
    <property type="entry name" value="2Fe-2S ferredoxin-like"/>
    <property type="match status" value="1"/>
</dbReference>
<name>A0A645JQG7_9ZZZZ</name>
<keyword evidence="5" id="KW-0411">Iron-sulfur</keyword>
<dbReference type="PANTHER" id="PTHR44379">
    <property type="entry name" value="OXIDOREDUCTASE WITH IRON-SULFUR SUBUNIT"/>
    <property type="match status" value="1"/>
</dbReference>
<dbReference type="PROSITE" id="PS00197">
    <property type="entry name" value="2FE2S_FER_1"/>
    <property type="match status" value="1"/>
</dbReference>
<dbReference type="PROSITE" id="PS51085">
    <property type="entry name" value="2FE2S_FER_2"/>
    <property type="match status" value="1"/>
</dbReference>
<evidence type="ECO:0000256" key="5">
    <source>
        <dbReference type="ARBA" id="ARBA00023014"/>
    </source>
</evidence>
<keyword evidence="3 7" id="KW-0560">Oxidoreductase</keyword>